<evidence type="ECO:0000256" key="3">
    <source>
        <dbReference type="ARBA" id="ARBA00022485"/>
    </source>
</evidence>
<dbReference type="SUPFAM" id="SSF142984">
    <property type="entry name" value="Nqo1 middle domain-like"/>
    <property type="match status" value="1"/>
</dbReference>
<dbReference type="PANTHER" id="PTHR43578">
    <property type="entry name" value="NADH-QUINONE OXIDOREDUCTASE SUBUNIT F"/>
    <property type="match status" value="1"/>
</dbReference>
<dbReference type="EMBL" id="QEKO01000002">
    <property type="protein sequence ID" value="PVY62738.1"/>
    <property type="molecule type" value="Genomic_DNA"/>
</dbReference>
<dbReference type="Pfam" id="PF10589">
    <property type="entry name" value="NADH_4Fe-4S"/>
    <property type="match status" value="1"/>
</dbReference>
<dbReference type="Gene3D" id="3.40.50.11540">
    <property type="entry name" value="NADH-ubiquinone oxidoreductase 51kDa subunit"/>
    <property type="match status" value="1"/>
</dbReference>
<evidence type="ECO:0000313" key="8">
    <source>
        <dbReference type="EMBL" id="PVY62738.1"/>
    </source>
</evidence>
<dbReference type="Proteomes" id="UP000246145">
    <property type="component" value="Unassembled WGS sequence"/>
</dbReference>
<dbReference type="STRING" id="1231391.GCA_000308195_00703"/>
<dbReference type="Gene3D" id="1.20.1440.230">
    <property type="entry name" value="NADH-ubiquinone oxidoreductase 51kDa subunit, iron-sulphur binding domain"/>
    <property type="match status" value="1"/>
</dbReference>
<dbReference type="RefSeq" id="WP_165832545.1">
    <property type="nucleotide sequence ID" value="NZ_JACCEX010000002.1"/>
</dbReference>
<feature type="domain" description="NADH-ubiquinone oxidoreductase 51kDa subunit iron-sulphur binding" evidence="7">
    <location>
        <begin position="308"/>
        <end position="353"/>
    </location>
</feature>
<dbReference type="Gene3D" id="3.10.20.600">
    <property type="match status" value="1"/>
</dbReference>
<comment type="caution">
    <text evidence="8">The sequence shown here is derived from an EMBL/GenBank/DDBJ whole genome shotgun (WGS) entry which is preliminary data.</text>
</comment>
<evidence type="ECO:0000313" key="9">
    <source>
        <dbReference type="Proteomes" id="UP000246145"/>
    </source>
</evidence>
<evidence type="ECO:0000256" key="5">
    <source>
        <dbReference type="ARBA" id="ARBA00023004"/>
    </source>
</evidence>
<evidence type="ECO:0000256" key="6">
    <source>
        <dbReference type="ARBA" id="ARBA00023014"/>
    </source>
</evidence>
<reference evidence="8 9" key="1">
    <citation type="submission" date="2018-04" db="EMBL/GenBank/DDBJ databases">
        <title>Genomic Encyclopedia of Type Strains, Phase IV (KMG-IV): sequencing the most valuable type-strain genomes for metagenomic binning, comparative biology and taxonomic classification.</title>
        <authorList>
            <person name="Goeker M."/>
        </authorList>
    </citation>
    <scope>NUCLEOTIDE SEQUENCE [LARGE SCALE GENOMIC DNA]</scope>
    <source>
        <strain evidence="8 9">DSM 10065</strain>
    </source>
</reference>
<dbReference type="SUPFAM" id="SSF142019">
    <property type="entry name" value="Nqo1 FMN-binding domain-like"/>
    <property type="match status" value="1"/>
</dbReference>
<dbReference type="SUPFAM" id="SSF140490">
    <property type="entry name" value="Nqo1C-terminal domain-like"/>
    <property type="match status" value="1"/>
</dbReference>
<dbReference type="InterPro" id="IPR011538">
    <property type="entry name" value="Nuo51_FMN-bd"/>
</dbReference>
<comment type="cofactor">
    <cofactor evidence="1">
        <name>FMN</name>
        <dbReference type="ChEBI" id="CHEBI:58210"/>
    </cofactor>
</comment>
<name>A0A2U1CNZ7_9BURK</name>
<sequence>MLDIFDRRQLDAGASWELPAYVKARRLSPGEICAQVAASGLIGKGGAGFPVSRKLELIMSQAAGTRHVVINGGEHEPGSAKDRHLLEEHPLTVFEGALILAHTVSANVLHFAVPESATGALEALRDIKESFMRSMKPSALDVRISPVPETYLLGEESALLEMLNGRPPIPRERPPFPIQEGIDGKPTLVHNVETAAHLPYILLHGPSRYRALSPAGLGVALCTFGPEFVNSGVRLVPLGISLHEIVMGHGGGLISGKPIRAVQTGGPSGGFLGHDELDVPFDHASLQKAGASLGCGVIRAFDEDADLILELSRITEFFMSNSCGQCPGCRMQTQVLHRIMQQTLAGEGSEKLLAQAPIVIKANAAKGICGFIRMPGPPVLSALEKFRSEFARDHIKHHAS</sequence>
<evidence type="ECO:0000259" key="7">
    <source>
        <dbReference type="SMART" id="SM00928"/>
    </source>
</evidence>
<keyword evidence="6" id="KW-0411">Iron-sulfur</keyword>
<dbReference type="SMART" id="SM00928">
    <property type="entry name" value="NADH_4Fe-4S"/>
    <property type="match status" value="1"/>
</dbReference>
<keyword evidence="9" id="KW-1185">Reference proteome</keyword>
<keyword evidence="4" id="KW-0479">Metal-binding</keyword>
<dbReference type="InterPro" id="IPR019575">
    <property type="entry name" value="Nuop51_4Fe4S-bd"/>
</dbReference>
<dbReference type="AlphaFoldDB" id="A0A2U1CNZ7"/>
<evidence type="ECO:0000256" key="4">
    <source>
        <dbReference type="ARBA" id="ARBA00022723"/>
    </source>
</evidence>
<dbReference type="GO" id="GO:0046872">
    <property type="term" value="F:metal ion binding"/>
    <property type="evidence" value="ECO:0007669"/>
    <property type="project" value="UniProtKB-KW"/>
</dbReference>
<dbReference type="Pfam" id="PF01512">
    <property type="entry name" value="Complex1_51K"/>
    <property type="match status" value="1"/>
</dbReference>
<comment type="similarity">
    <text evidence="2">Belongs to the complex I 51 kDa subunit family.</text>
</comment>
<gene>
    <name evidence="8" type="ORF">C7440_2235</name>
</gene>
<evidence type="ECO:0000256" key="1">
    <source>
        <dbReference type="ARBA" id="ARBA00001917"/>
    </source>
</evidence>
<dbReference type="InterPro" id="IPR037225">
    <property type="entry name" value="Nuo51_FMN-bd_sf"/>
</dbReference>
<evidence type="ECO:0000256" key="2">
    <source>
        <dbReference type="ARBA" id="ARBA00007523"/>
    </source>
</evidence>
<organism evidence="8 9">
    <name type="scientific">Pusillimonas noertemannii</name>
    <dbReference type="NCBI Taxonomy" id="305977"/>
    <lineage>
        <taxon>Bacteria</taxon>
        <taxon>Pseudomonadati</taxon>
        <taxon>Pseudomonadota</taxon>
        <taxon>Betaproteobacteria</taxon>
        <taxon>Burkholderiales</taxon>
        <taxon>Alcaligenaceae</taxon>
        <taxon>Pusillimonas</taxon>
    </lineage>
</organism>
<dbReference type="GO" id="GO:0051539">
    <property type="term" value="F:4 iron, 4 sulfur cluster binding"/>
    <property type="evidence" value="ECO:0007669"/>
    <property type="project" value="UniProtKB-KW"/>
</dbReference>
<keyword evidence="3" id="KW-0004">4Fe-4S</keyword>
<keyword evidence="5" id="KW-0408">Iron</keyword>
<dbReference type="PANTHER" id="PTHR43578:SF3">
    <property type="entry name" value="NADH-QUINONE OXIDOREDUCTASE SUBUNIT F"/>
    <property type="match status" value="1"/>
</dbReference>
<dbReference type="InterPro" id="IPR037207">
    <property type="entry name" value="Nuop51_4Fe4S-bd_sf"/>
</dbReference>
<accession>A0A2U1CNZ7</accession>
<proteinExistence type="inferred from homology"/>
<protein>
    <submittedName>
        <fullName evidence="8">Bidirectional [NiFe] hydrogenase diaphorase subunit</fullName>
    </submittedName>
</protein>